<dbReference type="Proteomes" id="UP000628854">
    <property type="component" value="Unassembled WGS sequence"/>
</dbReference>
<feature type="transmembrane region" description="Helical" evidence="1">
    <location>
        <begin position="62"/>
        <end position="83"/>
    </location>
</feature>
<feature type="domain" description="GGDEF" evidence="4">
    <location>
        <begin position="340"/>
        <end position="475"/>
    </location>
</feature>
<dbReference type="InterPro" id="IPR000014">
    <property type="entry name" value="PAS"/>
</dbReference>
<dbReference type="SMART" id="SM00091">
    <property type="entry name" value="PAS"/>
    <property type="match status" value="1"/>
</dbReference>
<dbReference type="Pfam" id="PF03707">
    <property type="entry name" value="MHYT"/>
    <property type="match status" value="1"/>
</dbReference>
<evidence type="ECO:0000313" key="7">
    <source>
        <dbReference type="Proteomes" id="UP000628854"/>
    </source>
</evidence>
<feature type="domain" description="PAS" evidence="2">
    <location>
        <begin position="197"/>
        <end position="243"/>
    </location>
</feature>
<evidence type="ECO:0000313" key="6">
    <source>
        <dbReference type="EMBL" id="GGB57594.1"/>
    </source>
</evidence>
<feature type="domain" description="MHYT" evidence="5">
    <location>
        <begin position="1"/>
        <end position="148"/>
    </location>
</feature>
<dbReference type="RefSeq" id="WP_158084626.1">
    <property type="nucleotide sequence ID" value="NZ_BMKF01000001.1"/>
</dbReference>
<dbReference type="InterPro" id="IPR035965">
    <property type="entry name" value="PAS-like_dom_sf"/>
</dbReference>
<reference evidence="7" key="1">
    <citation type="journal article" date="2019" name="Int. J. Syst. Evol. Microbiol.">
        <title>The Global Catalogue of Microorganisms (GCM) 10K type strain sequencing project: providing services to taxonomists for standard genome sequencing and annotation.</title>
        <authorList>
            <consortium name="The Broad Institute Genomics Platform"/>
            <consortium name="The Broad Institute Genome Sequencing Center for Infectious Disease"/>
            <person name="Wu L."/>
            <person name="Ma J."/>
        </authorList>
    </citation>
    <scope>NUCLEOTIDE SEQUENCE [LARGE SCALE GENOMIC DNA]</scope>
    <source>
        <strain evidence="7">CGMCC 1.15928</strain>
    </source>
</reference>
<comment type="caution">
    <text evidence="6">The sequence shown here is derived from an EMBL/GenBank/DDBJ whole genome shotgun (WGS) entry which is preliminary data.</text>
</comment>
<dbReference type="InterPro" id="IPR000160">
    <property type="entry name" value="GGDEF_dom"/>
</dbReference>
<dbReference type="PANTHER" id="PTHR44757">
    <property type="entry name" value="DIGUANYLATE CYCLASE DGCP"/>
    <property type="match status" value="1"/>
</dbReference>
<dbReference type="CDD" id="cd01948">
    <property type="entry name" value="EAL"/>
    <property type="match status" value="1"/>
</dbReference>
<dbReference type="EMBL" id="BMKF01000001">
    <property type="protein sequence ID" value="GGB57594.1"/>
    <property type="molecule type" value="Genomic_DNA"/>
</dbReference>
<dbReference type="Pfam" id="PF00989">
    <property type="entry name" value="PAS"/>
    <property type="match status" value="1"/>
</dbReference>
<dbReference type="PROSITE" id="PS50887">
    <property type="entry name" value="GGDEF"/>
    <property type="match status" value="1"/>
</dbReference>
<dbReference type="SMART" id="SM00267">
    <property type="entry name" value="GGDEF"/>
    <property type="match status" value="1"/>
</dbReference>
<protein>
    <submittedName>
        <fullName evidence="6">Diguanylate cyclase</fullName>
    </submittedName>
</protein>
<name>A0ABQ1J302_9PROT</name>
<feature type="transmembrane region" description="Helical" evidence="1">
    <location>
        <begin position="168"/>
        <end position="193"/>
    </location>
</feature>
<feature type="transmembrane region" description="Helical" evidence="1">
    <location>
        <begin position="95"/>
        <end position="115"/>
    </location>
</feature>
<keyword evidence="1" id="KW-1133">Transmembrane helix</keyword>
<evidence type="ECO:0000259" key="4">
    <source>
        <dbReference type="PROSITE" id="PS50887"/>
    </source>
</evidence>
<dbReference type="InterPro" id="IPR001633">
    <property type="entry name" value="EAL_dom"/>
</dbReference>
<keyword evidence="1" id="KW-0812">Transmembrane</keyword>
<feature type="transmembrane region" description="Helical" evidence="1">
    <location>
        <begin position="127"/>
        <end position="148"/>
    </location>
</feature>
<organism evidence="6 7">
    <name type="scientific">Henriciella pelagia</name>
    <dbReference type="NCBI Taxonomy" id="1977912"/>
    <lineage>
        <taxon>Bacteria</taxon>
        <taxon>Pseudomonadati</taxon>
        <taxon>Pseudomonadota</taxon>
        <taxon>Alphaproteobacteria</taxon>
        <taxon>Hyphomonadales</taxon>
        <taxon>Hyphomonadaceae</taxon>
        <taxon>Henriciella</taxon>
    </lineage>
</organism>
<dbReference type="SMART" id="SM00052">
    <property type="entry name" value="EAL"/>
    <property type="match status" value="1"/>
</dbReference>
<accession>A0ABQ1J302</accession>
<dbReference type="CDD" id="cd01949">
    <property type="entry name" value="GGDEF"/>
    <property type="match status" value="1"/>
</dbReference>
<feature type="domain" description="EAL" evidence="3">
    <location>
        <begin position="484"/>
        <end position="734"/>
    </location>
</feature>
<dbReference type="Pfam" id="PF00990">
    <property type="entry name" value="GGDEF"/>
    <property type="match status" value="1"/>
</dbReference>
<dbReference type="InterPro" id="IPR013767">
    <property type="entry name" value="PAS_fold"/>
</dbReference>
<keyword evidence="1" id="KW-0472">Membrane</keyword>
<dbReference type="Gene3D" id="3.30.70.270">
    <property type="match status" value="1"/>
</dbReference>
<evidence type="ECO:0000259" key="5">
    <source>
        <dbReference type="PROSITE" id="PS50924"/>
    </source>
</evidence>
<dbReference type="InterPro" id="IPR052155">
    <property type="entry name" value="Biofilm_reg_signaling"/>
</dbReference>
<dbReference type="InterPro" id="IPR029787">
    <property type="entry name" value="Nucleotide_cyclase"/>
</dbReference>
<dbReference type="InterPro" id="IPR043128">
    <property type="entry name" value="Rev_trsase/Diguanyl_cyclase"/>
</dbReference>
<dbReference type="SUPFAM" id="SSF141868">
    <property type="entry name" value="EAL domain-like"/>
    <property type="match status" value="1"/>
</dbReference>
<feature type="transmembrane region" description="Helical" evidence="1">
    <location>
        <begin position="36"/>
        <end position="55"/>
    </location>
</feature>
<dbReference type="InterPro" id="IPR005330">
    <property type="entry name" value="MHYT_dom"/>
</dbReference>
<comment type="caution">
    <text evidence="1">Lacks conserved residue(s) required for the propagation of feature annotation.</text>
</comment>
<dbReference type="SUPFAM" id="SSF55073">
    <property type="entry name" value="Nucleotide cyclase"/>
    <property type="match status" value="1"/>
</dbReference>
<dbReference type="InterPro" id="IPR035919">
    <property type="entry name" value="EAL_sf"/>
</dbReference>
<dbReference type="PROSITE" id="PS50924">
    <property type="entry name" value="MHYT"/>
    <property type="match status" value="1"/>
</dbReference>
<dbReference type="Gene3D" id="3.30.450.20">
    <property type="entry name" value="PAS domain"/>
    <property type="match status" value="1"/>
</dbReference>
<keyword evidence="7" id="KW-1185">Reference proteome</keyword>
<dbReference type="PROSITE" id="PS50883">
    <property type="entry name" value="EAL"/>
    <property type="match status" value="1"/>
</dbReference>
<sequence>MSGLVLATGIWATHFIAMLGYRPGFAFDFDGVTTVASVLVAMGGLVGVSQLLIGGTSRLRRLVAGLASAATIGIMHFYGATALKAAAFIEFDMTYVGAAVAVSSTLFCVAFYVGFGTASRLRVAVSTACLLLAVASVHFIGMTAMNVIPMNGFHAAAWAVDPALLGAVVAGGVIVIIIAGALAAGLDSAIAGLRFREQRKFSLLVNAATEAILIADGNDVIVEVNEAAQTLFEQSEASLIGQTVASLTGLDRDERCTKDSDDVFVRVGKTEVPVAVSARDLDDSGAGLAAISFYDLRERRRNEEHIRKLAYSDQLTGLPNRAAFQKALGELWRSADESGQKFSVFLIDLDEFKDVNDQFGHDAGDTVLMEAATRLRLTFGAEAIVSRLGGDEFAALLPDEDDDAKLVTLAEELVLSLSRPIRHGEVTVRTGASVGIAISNTHEGIIDPAGLLTAADRALYAAKGAGRRTSRLYDEALHELSEQKRVLEADLVRAVERKEFVLHYQPKVCTDTRAILGYEALIRWNRPGVGLVMPGEFIEFAERSLIIQDIGRWCIYEACREAAQWESGLSVSVNLSARQFMDPNLNSTIRDALRRSGLEPERLELEITETALIQNIMVASRILEKIKKLGVKVALDDFGTGYSSLSFIQKFQFDSIKIDRSFISTMGTDRKSQAIVDAILNLGSSLEIPVVAEGVETEDQARELLLRKCREFQGFLISKPKPIETGAFSPRVAVDKAS</sequence>
<dbReference type="SUPFAM" id="SSF55785">
    <property type="entry name" value="PYP-like sensor domain (PAS domain)"/>
    <property type="match status" value="1"/>
</dbReference>
<dbReference type="NCBIfam" id="TIGR00254">
    <property type="entry name" value="GGDEF"/>
    <property type="match status" value="1"/>
</dbReference>
<evidence type="ECO:0000259" key="2">
    <source>
        <dbReference type="PROSITE" id="PS50112"/>
    </source>
</evidence>
<evidence type="ECO:0000259" key="3">
    <source>
        <dbReference type="PROSITE" id="PS50883"/>
    </source>
</evidence>
<dbReference type="PANTHER" id="PTHR44757:SF2">
    <property type="entry name" value="BIOFILM ARCHITECTURE MAINTENANCE PROTEIN MBAA"/>
    <property type="match status" value="1"/>
</dbReference>
<dbReference type="Pfam" id="PF00563">
    <property type="entry name" value="EAL"/>
    <property type="match status" value="1"/>
</dbReference>
<dbReference type="PROSITE" id="PS50112">
    <property type="entry name" value="PAS"/>
    <property type="match status" value="1"/>
</dbReference>
<dbReference type="Gene3D" id="3.20.20.450">
    <property type="entry name" value="EAL domain"/>
    <property type="match status" value="1"/>
</dbReference>
<evidence type="ECO:0000256" key="1">
    <source>
        <dbReference type="PROSITE-ProRule" id="PRU00244"/>
    </source>
</evidence>
<proteinExistence type="predicted"/>
<gene>
    <name evidence="6" type="ORF">GCM10011503_02470</name>
</gene>